<dbReference type="InterPro" id="IPR020082">
    <property type="entry name" value="S-Ado-L-homoCys_hydrolase_CS"/>
</dbReference>
<keyword evidence="4 5" id="KW-0520">NAD</keyword>
<feature type="binding site" evidence="5 6">
    <location>
        <position position="236"/>
    </location>
    <ligand>
        <name>NAD(+)</name>
        <dbReference type="ChEBI" id="CHEBI:57540"/>
    </ligand>
</feature>
<dbReference type="PROSITE" id="PS00739">
    <property type="entry name" value="ADOHCYASE_2"/>
    <property type="match status" value="1"/>
</dbReference>
<comment type="catalytic activity">
    <reaction evidence="5 7">
        <text>S-adenosyl-L-homocysteine + H2O = L-homocysteine + adenosine</text>
        <dbReference type="Rhea" id="RHEA:21708"/>
        <dbReference type="ChEBI" id="CHEBI:15377"/>
        <dbReference type="ChEBI" id="CHEBI:16335"/>
        <dbReference type="ChEBI" id="CHEBI:57856"/>
        <dbReference type="ChEBI" id="CHEBI:58199"/>
        <dbReference type="EC" id="3.13.2.1"/>
    </reaction>
</comment>
<dbReference type="Gene3D" id="3.40.50.1480">
    <property type="entry name" value="Adenosylhomocysteinase-like"/>
    <property type="match status" value="1"/>
</dbReference>
<comment type="similarity">
    <text evidence="1 5 8">Belongs to the adenosylhomocysteinase family.</text>
</comment>
<evidence type="ECO:0000256" key="4">
    <source>
        <dbReference type="ARBA" id="ARBA00023027"/>
    </source>
</evidence>
<reference evidence="10 11" key="1">
    <citation type="submission" date="2016-10" db="EMBL/GenBank/DDBJ databases">
        <authorList>
            <person name="de Groot N.N."/>
        </authorList>
    </citation>
    <scope>NUCLEOTIDE SEQUENCE [LARGE SCALE GENOMIC DNA]</scope>
    <source>
        <strain evidence="10 11">DSM 13305</strain>
    </source>
</reference>
<feature type="binding site" evidence="5 6">
    <location>
        <position position="339"/>
    </location>
    <ligand>
        <name>NAD(+)</name>
        <dbReference type="ChEBI" id="CHEBI:57540"/>
    </ligand>
</feature>
<dbReference type="EMBL" id="FODY01000001">
    <property type="protein sequence ID" value="SEO29763.1"/>
    <property type="molecule type" value="Genomic_DNA"/>
</dbReference>
<comment type="function">
    <text evidence="5">May play a key role in the regulation of the intracellular concentration of adenosylhomocysteine.</text>
</comment>
<dbReference type="GO" id="GO:0033353">
    <property type="term" value="P:S-adenosylmethionine cycle"/>
    <property type="evidence" value="ECO:0007669"/>
    <property type="project" value="TreeGrafter"/>
</dbReference>
<name>A0A1H8NK61_9FIRM</name>
<dbReference type="NCBIfam" id="NF004005">
    <property type="entry name" value="PRK05476.2-3"/>
    <property type="match status" value="1"/>
</dbReference>
<evidence type="ECO:0000313" key="10">
    <source>
        <dbReference type="EMBL" id="SEO29763.1"/>
    </source>
</evidence>
<evidence type="ECO:0000256" key="6">
    <source>
        <dbReference type="PIRSR" id="PIRSR001109-2"/>
    </source>
</evidence>
<dbReference type="PIRSF" id="PIRSF001109">
    <property type="entry name" value="Ad_hcy_hydrolase"/>
    <property type="match status" value="1"/>
</dbReference>
<feature type="binding site" evidence="6">
    <location>
        <position position="346"/>
    </location>
    <ligand>
        <name>NAD(+)</name>
        <dbReference type="ChEBI" id="CHEBI:57540"/>
    </ligand>
</feature>
<keyword evidence="3 5" id="KW-0378">Hydrolase</keyword>
<comment type="pathway">
    <text evidence="5 7">Amino-acid biosynthesis; L-homocysteine biosynthesis; L-homocysteine from S-adenosyl-L-homocysteine: step 1/1.</text>
</comment>
<keyword evidence="11" id="KW-1185">Reference proteome</keyword>
<dbReference type="InterPro" id="IPR036291">
    <property type="entry name" value="NAD(P)-bd_dom_sf"/>
</dbReference>
<proteinExistence type="inferred from homology"/>
<dbReference type="Pfam" id="PF05221">
    <property type="entry name" value="AdoHcyase"/>
    <property type="match status" value="2"/>
</dbReference>
<dbReference type="InterPro" id="IPR015878">
    <property type="entry name" value="Ado_hCys_hydrolase_NAD-bd"/>
</dbReference>
<comment type="cofactor">
    <cofactor evidence="5 6 7">
        <name>NAD(+)</name>
        <dbReference type="ChEBI" id="CHEBI:57540"/>
    </cofactor>
    <text evidence="5 6 7">Binds 1 NAD(+) per subunit.</text>
</comment>
<dbReference type="PANTHER" id="PTHR23420">
    <property type="entry name" value="ADENOSYLHOMOCYSTEINASE"/>
    <property type="match status" value="1"/>
</dbReference>
<dbReference type="SMART" id="SM00996">
    <property type="entry name" value="AdoHcyase"/>
    <property type="match status" value="1"/>
</dbReference>
<dbReference type="FunFam" id="3.40.50.720:FF:000004">
    <property type="entry name" value="Adenosylhomocysteinase"/>
    <property type="match status" value="1"/>
</dbReference>
<evidence type="ECO:0000259" key="9">
    <source>
        <dbReference type="SMART" id="SM00997"/>
    </source>
</evidence>
<feature type="binding site" evidence="5">
    <location>
        <position position="179"/>
    </location>
    <ligand>
        <name>substrate</name>
    </ligand>
</feature>
<dbReference type="RefSeq" id="WP_091743453.1">
    <property type="nucleotide sequence ID" value="NZ_FODY01000001.1"/>
</dbReference>
<feature type="binding site" evidence="5">
    <location>
        <position position="149"/>
    </location>
    <ligand>
        <name>substrate</name>
    </ligand>
</feature>
<feature type="binding site" evidence="6">
    <location>
        <begin position="215"/>
        <end position="220"/>
    </location>
    <ligand>
        <name>NAD(+)</name>
        <dbReference type="ChEBI" id="CHEBI:57540"/>
    </ligand>
</feature>
<evidence type="ECO:0000256" key="2">
    <source>
        <dbReference type="ARBA" id="ARBA00022563"/>
    </source>
</evidence>
<dbReference type="AlphaFoldDB" id="A0A1H8NK61"/>
<dbReference type="Gene3D" id="3.40.50.720">
    <property type="entry name" value="NAD(P)-binding Rossmann-like Domain"/>
    <property type="match status" value="1"/>
</dbReference>
<keyword evidence="5" id="KW-0963">Cytoplasm</keyword>
<dbReference type="GO" id="GO:0004013">
    <property type="term" value="F:adenosylhomocysteinase activity"/>
    <property type="evidence" value="ECO:0007669"/>
    <property type="project" value="UniProtKB-UniRule"/>
</dbReference>
<dbReference type="PANTHER" id="PTHR23420:SF0">
    <property type="entry name" value="ADENOSYLHOMOCYSTEINASE"/>
    <property type="match status" value="1"/>
</dbReference>
<evidence type="ECO:0000256" key="8">
    <source>
        <dbReference type="RuleBase" id="RU004166"/>
    </source>
</evidence>
<dbReference type="NCBIfam" id="TIGR00936">
    <property type="entry name" value="ahcY"/>
    <property type="match status" value="1"/>
</dbReference>
<dbReference type="PROSITE" id="PS00738">
    <property type="entry name" value="ADOHCYASE_1"/>
    <property type="match status" value="1"/>
</dbReference>
<dbReference type="EC" id="3.13.2.1" evidence="5"/>
<dbReference type="SUPFAM" id="SSF52283">
    <property type="entry name" value="Formate/glycerate dehydrogenase catalytic domain-like"/>
    <property type="match status" value="1"/>
</dbReference>
<dbReference type="GO" id="GO:0005829">
    <property type="term" value="C:cytosol"/>
    <property type="evidence" value="ECO:0007669"/>
    <property type="project" value="TreeGrafter"/>
</dbReference>
<comment type="subcellular location">
    <subcellularLocation>
        <location evidence="5">Cytoplasm</location>
    </subcellularLocation>
</comment>
<feature type="binding site" evidence="5">
    <location>
        <begin position="213"/>
        <end position="218"/>
    </location>
    <ligand>
        <name>NAD(+)</name>
        <dbReference type="ChEBI" id="CHEBI:57540"/>
    </ligand>
</feature>
<dbReference type="HAMAP" id="MF_00563">
    <property type="entry name" value="AdoHcyase"/>
    <property type="match status" value="1"/>
</dbReference>
<feature type="binding site" evidence="5 6">
    <location>
        <begin position="150"/>
        <end position="152"/>
    </location>
    <ligand>
        <name>NAD(+)</name>
        <dbReference type="ChEBI" id="CHEBI:57540"/>
    </ligand>
</feature>
<dbReference type="SMART" id="SM00997">
    <property type="entry name" value="AdoHcyase_NAD"/>
    <property type="match status" value="1"/>
</dbReference>
<feature type="binding site" evidence="5">
    <location>
        <position position="124"/>
    </location>
    <ligand>
        <name>substrate</name>
    </ligand>
</feature>
<dbReference type="InterPro" id="IPR000043">
    <property type="entry name" value="Adenosylhomocysteinase-like"/>
</dbReference>
<protein>
    <recommendedName>
        <fullName evidence="5">Adenosylhomocysteinase</fullName>
        <ecNumber evidence="5">3.13.2.1</ecNumber>
    </recommendedName>
    <alternativeName>
        <fullName evidence="5">S-adenosyl-L-homocysteine hydrolase</fullName>
        <shortName evidence="5">AdoHcyase</shortName>
    </alternativeName>
</protein>
<evidence type="ECO:0000256" key="5">
    <source>
        <dbReference type="HAMAP-Rule" id="MF_00563"/>
    </source>
</evidence>
<dbReference type="CDD" id="cd00401">
    <property type="entry name" value="SAHH"/>
    <property type="match status" value="1"/>
</dbReference>
<dbReference type="Proteomes" id="UP000198847">
    <property type="component" value="Unassembled WGS sequence"/>
</dbReference>
<keyword evidence="2 5" id="KW-0554">One-carbon metabolism</keyword>
<evidence type="ECO:0000256" key="1">
    <source>
        <dbReference type="ARBA" id="ARBA00007122"/>
    </source>
</evidence>
<sequence length="413" mass="45203">MESIIRDKSLAAQGADKINWVKGFMPVLNVLNEELSATKPLAGKNIVITMHLEAKTAYLALVLKNAGANVAITGSNPLSTQDDVAAALAEQGVTVYAWYNCTAEEYEQFLHKALDTKPQIIVDDGGDLVSLLHSTRSELAPHILGGSEETTTGVIRLRALEAEKRLKFPMMAVNDAYCKYLFDNRYGTGQSTWDGIMRTTNLTVAGKTVVVAGYGWCGKGVAMRAKGLGANVIVTEVNPIKAIEAVFDGFRVMPMQEAAKQGDFFVTLTGCKHVIQREHFAVMKNGAILANAGHFDVEINREHLAADSVSQRVVRKNIEEFTFPDGKKVYLLAEGRLVNLAAGDGHPTEIMDLSFAMQALAVMHIAEHHSEMSNKVYIASDQLNSRVALLKLQAMNITIDHLTKEQEQYLKQA</sequence>
<feature type="binding site" evidence="5">
    <location>
        <position position="183"/>
    </location>
    <ligand>
        <name>substrate</name>
    </ligand>
</feature>
<dbReference type="SUPFAM" id="SSF51735">
    <property type="entry name" value="NAD(P)-binding Rossmann-fold domains"/>
    <property type="match status" value="1"/>
</dbReference>
<dbReference type="OrthoDB" id="9802717at2"/>
<dbReference type="UniPathway" id="UPA00314">
    <property type="reaction ID" value="UER00076"/>
</dbReference>
<comment type="caution">
    <text evidence="5">Lacks conserved residue(s) required for the propagation of feature annotation.</text>
</comment>
<gene>
    <name evidence="5" type="primary">ahcY</name>
    <name evidence="10" type="ORF">SAMN04490178_101123</name>
</gene>
<evidence type="ECO:0000256" key="7">
    <source>
        <dbReference type="RuleBase" id="RU000548"/>
    </source>
</evidence>
<accession>A0A1H8NK61</accession>
<organism evidence="10 11">
    <name type="scientific">Propionispora vibrioides</name>
    <dbReference type="NCBI Taxonomy" id="112903"/>
    <lineage>
        <taxon>Bacteria</taxon>
        <taxon>Bacillati</taxon>
        <taxon>Bacillota</taxon>
        <taxon>Negativicutes</taxon>
        <taxon>Selenomonadales</taxon>
        <taxon>Sporomusaceae</taxon>
        <taxon>Propionispora</taxon>
    </lineage>
</organism>
<evidence type="ECO:0000256" key="3">
    <source>
        <dbReference type="ARBA" id="ARBA00022801"/>
    </source>
</evidence>
<feature type="binding site" evidence="5">
    <location>
        <position position="184"/>
    </location>
    <ligand>
        <name>NAD(+)</name>
        <dbReference type="ChEBI" id="CHEBI:57540"/>
    </ligand>
</feature>
<evidence type="ECO:0000313" key="11">
    <source>
        <dbReference type="Proteomes" id="UP000198847"/>
    </source>
</evidence>
<feature type="binding site" evidence="5 6">
    <location>
        <begin position="292"/>
        <end position="294"/>
    </location>
    <ligand>
        <name>NAD(+)</name>
        <dbReference type="ChEBI" id="CHEBI:57540"/>
    </ligand>
</feature>
<dbReference type="Pfam" id="PF00670">
    <property type="entry name" value="AdoHcyase_NAD"/>
    <property type="match status" value="1"/>
</dbReference>
<dbReference type="GO" id="GO:0006730">
    <property type="term" value="P:one-carbon metabolic process"/>
    <property type="evidence" value="ECO:0007669"/>
    <property type="project" value="UniProtKB-UniRule"/>
</dbReference>
<dbReference type="STRING" id="112903.SAMN04490178_101123"/>
<dbReference type="GO" id="GO:0071269">
    <property type="term" value="P:L-homocysteine biosynthetic process"/>
    <property type="evidence" value="ECO:0007669"/>
    <property type="project" value="UniProtKB-UniRule"/>
</dbReference>
<dbReference type="InterPro" id="IPR042172">
    <property type="entry name" value="Adenosylhomocyst_ase-like_sf"/>
</dbReference>
<feature type="domain" description="S-adenosyl-L-homocysteine hydrolase NAD binding" evidence="9">
    <location>
        <begin position="184"/>
        <end position="345"/>
    </location>
</feature>